<gene>
    <name evidence="1" type="ORF">HER39_10160</name>
</gene>
<organism evidence="1 2">
    <name type="scientific">Arthrobacter deserti</name>
    <dbReference type="NCBI Taxonomy" id="1742687"/>
    <lineage>
        <taxon>Bacteria</taxon>
        <taxon>Bacillati</taxon>
        <taxon>Actinomycetota</taxon>
        <taxon>Actinomycetes</taxon>
        <taxon>Micrococcales</taxon>
        <taxon>Micrococcaceae</taxon>
        <taxon>Arthrobacter</taxon>
    </lineage>
</organism>
<comment type="caution">
    <text evidence="1">The sequence shown here is derived from an EMBL/GenBank/DDBJ whole genome shotgun (WGS) entry which is preliminary data.</text>
</comment>
<accession>A0ABX1JNN4</accession>
<protein>
    <submittedName>
        <fullName evidence="1">Uncharacterized protein</fullName>
    </submittedName>
</protein>
<proteinExistence type="predicted"/>
<evidence type="ECO:0000313" key="2">
    <source>
        <dbReference type="Proteomes" id="UP000523795"/>
    </source>
</evidence>
<dbReference type="Proteomes" id="UP000523795">
    <property type="component" value="Unassembled WGS sequence"/>
</dbReference>
<keyword evidence="2" id="KW-1185">Reference proteome</keyword>
<dbReference type="EMBL" id="JAAZSR010000144">
    <property type="protein sequence ID" value="NKX50922.1"/>
    <property type="molecule type" value="Genomic_DNA"/>
</dbReference>
<name>A0ABX1JNN4_9MICC</name>
<reference evidence="1 2" key="1">
    <citation type="submission" date="2020-04" db="EMBL/GenBank/DDBJ databases">
        <authorList>
            <person name="Liu S."/>
        </authorList>
    </citation>
    <scope>NUCLEOTIDE SEQUENCE [LARGE SCALE GENOMIC DNA]</scope>
    <source>
        <strain evidence="1 2">CGMCC 1.15091</strain>
    </source>
</reference>
<sequence>MTLEAEAGTIRLQDLSGLRTGAHIEARDLNSVRYRGEGVDTAPGLGIVWVREAGHGTRKILDQHEFSLWLVQPGC</sequence>
<evidence type="ECO:0000313" key="1">
    <source>
        <dbReference type="EMBL" id="NKX50922.1"/>
    </source>
</evidence>